<dbReference type="Proteomes" id="UP000054911">
    <property type="component" value="Unassembled WGS sequence"/>
</dbReference>
<sequence>MNAVVNDKGAAPGGMSWAGFKALAVDTGQWIWGTAQGTFNTKATVSQIIVDAVIGMIPLLGDATAVRDLIASSMGLIDDQKKRDDKWEWVLFIVLLLALIPVLGGVVKGVGRLIISGVRSGEATAKLATDIVEVLNHLGHGNAEQWLLKLRFADYQPQIIDALNRYTATMVDGVTAIRKRMHLPESLANRLDRLGKSMRWLKDEAGKRIPDALKELDQKLREIQACIRSGGETTSRAVRYEVSAGEKAHTYTDERRVVEEGALPMRSRRGGWKQNPADAQRPKSLEPYYEPKEGYPDLAKTPDDKGQLTKIAAYSGRITNRPLAKGEKIARLFGPEDLTLGVHVGPSSAGGAWWWIGEPPANAKQWREQAAVLDEFNRDGYIVTGHVISDQGPKAAVGTVSEQVSEKIPGQYLPGGGTQAFFFLNKESSDMLSELGKNVIDTRSPVPWVDEISGIAFEIKPTGWKDANAVHGYLRLPGQGTVQTVKLGKREQASKTEEATQ</sequence>
<keyword evidence="2" id="KW-1133">Transmembrane helix</keyword>
<feature type="compositionally biased region" description="Basic and acidic residues" evidence="1">
    <location>
        <begin position="280"/>
        <end position="289"/>
    </location>
</feature>
<keyword evidence="4" id="KW-1185">Reference proteome</keyword>
<keyword evidence="2" id="KW-0812">Transmembrane</keyword>
<keyword evidence="2" id="KW-0472">Membrane</keyword>
<organism evidence="3 4">
    <name type="scientific">Caballeronia pedi</name>
    <dbReference type="NCBI Taxonomy" id="1777141"/>
    <lineage>
        <taxon>Bacteria</taxon>
        <taxon>Pseudomonadati</taxon>
        <taxon>Pseudomonadota</taxon>
        <taxon>Betaproteobacteria</taxon>
        <taxon>Burkholderiales</taxon>
        <taxon>Burkholderiaceae</taxon>
        <taxon>Caballeronia</taxon>
    </lineage>
</organism>
<dbReference type="AlphaFoldDB" id="A0A158C7P5"/>
<dbReference type="STRING" id="1777141.AWB80_04760"/>
<dbReference type="InterPro" id="IPR049802">
    <property type="entry name" value="RhsC-like_FIX"/>
</dbReference>
<proteinExistence type="predicted"/>
<dbReference type="RefSeq" id="WP_087131557.1">
    <property type="nucleotide sequence ID" value="NZ_FCOE02000017.1"/>
</dbReference>
<protein>
    <submittedName>
        <fullName evidence="3">Uncharacterized protein</fullName>
    </submittedName>
</protein>
<dbReference type="EMBL" id="FCOE02000017">
    <property type="protein sequence ID" value="SAK78378.1"/>
    <property type="molecule type" value="Genomic_DNA"/>
</dbReference>
<evidence type="ECO:0000313" key="4">
    <source>
        <dbReference type="Proteomes" id="UP000054911"/>
    </source>
</evidence>
<name>A0A158C7P5_9BURK</name>
<reference evidence="3" key="1">
    <citation type="submission" date="2016-01" db="EMBL/GenBank/DDBJ databases">
        <authorList>
            <person name="Peeters C."/>
        </authorList>
    </citation>
    <scope>NUCLEOTIDE SEQUENCE [LARGE SCALE GENOMIC DNA]</scope>
    <source>
        <strain evidence="3">LMG 29323</strain>
    </source>
</reference>
<evidence type="ECO:0000256" key="1">
    <source>
        <dbReference type="SAM" id="MobiDB-lite"/>
    </source>
</evidence>
<comment type="caution">
    <text evidence="3">The sequence shown here is derived from an EMBL/GenBank/DDBJ whole genome shotgun (WGS) entry which is preliminary data.</text>
</comment>
<feature type="transmembrane region" description="Helical" evidence="2">
    <location>
        <begin position="89"/>
        <end position="107"/>
    </location>
</feature>
<evidence type="ECO:0000256" key="2">
    <source>
        <dbReference type="SAM" id="Phobius"/>
    </source>
</evidence>
<gene>
    <name evidence="3" type="ORF">AWB80_04760</name>
</gene>
<accession>A0A158C7P5</accession>
<evidence type="ECO:0000313" key="3">
    <source>
        <dbReference type="EMBL" id="SAK78378.1"/>
    </source>
</evidence>
<feature type="region of interest" description="Disordered" evidence="1">
    <location>
        <begin position="267"/>
        <end position="289"/>
    </location>
</feature>
<dbReference type="OrthoDB" id="7324255at2"/>
<dbReference type="CDD" id="cd20746">
    <property type="entry name" value="FIX_Ntox15_NUC_DUF4112_RhsA-like"/>
    <property type="match status" value="1"/>
</dbReference>